<dbReference type="Gene3D" id="1.10.260.40">
    <property type="entry name" value="lambda repressor-like DNA-binding domains"/>
    <property type="match status" value="1"/>
</dbReference>
<evidence type="ECO:0000313" key="2">
    <source>
        <dbReference type="Proteomes" id="UP000298324"/>
    </source>
</evidence>
<sequence length="87" mass="9671">MAGLKEVMTGLEVKIELMKKGLKLADIADMADVTRPTVTKTLSYNDGYECTLVTKQIARVLGLQKLQIIKKPKKAKGRMHSQLAIKE</sequence>
<protein>
    <recommendedName>
        <fullName evidence="3">HTH cro/C1-type domain-containing protein</fullName>
    </recommendedName>
</protein>
<dbReference type="GO" id="GO:0003677">
    <property type="term" value="F:DNA binding"/>
    <property type="evidence" value="ECO:0007669"/>
    <property type="project" value="InterPro"/>
</dbReference>
<dbReference type="Proteomes" id="UP000298324">
    <property type="component" value="Unassembled WGS sequence"/>
</dbReference>
<dbReference type="InterPro" id="IPR010982">
    <property type="entry name" value="Lambda_DNA-bd_dom_sf"/>
</dbReference>
<proteinExistence type="predicted"/>
<evidence type="ECO:0000313" key="1">
    <source>
        <dbReference type="EMBL" id="TEB04778.1"/>
    </source>
</evidence>
<reference evidence="1 2" key="1">
    <citation type="journal article" date="2018" name="Environ. Microbiol.">
        <title>Novel energy conservation strategies and behaviour of Pelotomaculum schinkii driving syntrophic propionate catabolism.</title>
        <authorList>
            <person name="Hidalgo-Ahumada C.A.P."/>
            <person name="Nobu M.K."/>
            <person name="Narihiro T."/>
            <person name="Tamaki H."/>
            <person name="Liu W.T."/>
            <person name="Kamagata Y."/>
            <person name="Stams A.J.M."/>
            <person name="Imachi H."/>
            <person name="Sousa D.Z."/>
        </authorList>
    </citation>
    <scope>NUCLEOTIDE SEQUENCE [LARGE SCALE GENOMIC DNA]</scope>
    <source>
        <strain evidence="1 2">HH</strain>
    </source>
</reference>
<accession>A0A4Y7R747</accession>
<comment type="caution">
    <text evidence="1">The sequence shown here is derived from an EMBL/GenBank/DDBJ whole genome shotgun (WGS) entry which is preliminary data.</text>
</comment>
<evidence type="ECO:0008006" key="3">
    <source>
        <dbReference type="Google" id="ProtNLM"/>
    </source>
</evidence>
<keyword evidence="2" id="KW-1185">Reference proteome</keyword>
<gene>
    <name evidence="1" type="ORF">Psch_03540</name>
</gene>
<dbReference type="EMBL" id="QFGA01000003">
    <property type="protein sequence ID" value="TEB04778.1"/>
    <property type="molecule type" value="Genomic_DNA"/>
</dbReference>
<name>A0A4Y7R747_9FIRM</name>
<dbReference type="AlphaFoldDB" id="A0A4Y7R747"/>
<dbReference type="RefSeq" id="WP_190259105.1">
    <property type="nucleotide sequence ID" value="NZ_QFGA01000003.1"/>
</dbReference>
<organism evidence="1 2">
    <name type="scientific">Pelotomaculum schinkii</name>
    <dbReference type="NCBI Taxonomy" id="78350"/>
    <lineage>
        <taxon>Bacteria</taxon>
        <taxon>Bacillati</taxon>
        <taxon>Bacillota</taxon>
        <taxon>Clostridia</taxon>
        <taxon>Eubacteriales</taxon>
        <taxon>Desulfotomaculaceae</taxon>
        <taxon>Pelotomaculum</taxon>
    </lineage>
</organism>